<keyword evidence="8" id="KW-1185">Reference proteome</keyword>
<dbReference type="PANTHER" id="PTHR19302">
    <property type="entry name" value="GAMMA TUBULIN COMPLEX PROTEIN"/>
    <property type="match status" value="1"/>
</dbReference>
<sequence length="145" mass="17465">MRLMFFVNGFHNYIMTRILHSFDLEFMEVLENSRSVDEMIAAHADYLKSLQERCLLDRRISYLKEQIFQVLYLCQTFQQMWLKGVDKISLEDLQDLEDKFSKYSNFLLCCFNTPLRRGTYLHVENLVSTMLSNTHSYHVFRNRDL</sequence>
<dbReference type="GO" id="GO:0051011">
    <property type="term" value="F:microtubule minus-end binding"/>
    <property type="evidence" value="ECO:0007669"/>
    <property type="project" value="TreeGrafter"/>
</dbReference>
<dbReference type="Pfam" id="PF04130">
    <property type="entry name" value="GCP_C_terminal"/>
    <property type="match status" value="1"/>
</dbReference>
<dbReference type="Proteomes" id="UP001054945">
    <property type="component" value="Unassembled WGS sequence"/>
</dbReference>
<dbReference type="InterPro" id="IPR042241">
    <property type="entry name" value="GCP_C_sf"/>
</dbReference>
<dbReference type="GO" id="GO:0005874">
    <property type="term" value="C:microtubule"/>
    <property type="evidence" value="ECO:0007669"/>
    <property type="project" value="UniProtKB-KW"/>
</dbReference>
<dbReference type="GO" id="GO:0000278">
    <property type="term" value="P:mitotic cell cycle"/>
    <property type="evidence" value="ECO:0007669"/>
    <property type="project" value="TreeGrafter"/>
</dbReference>
<proteinExistence type="inferred from homology"/>
<reference evidence="7 8" key="1">
    <citation type="submission" date="2021-06" db="EMBL/GenBank/DDBJ databases">
        <title>Caerostris extrusa draft genome.</title>
        <authorList>
            <person name="Kono N."/>
            <person name="Arakawa K."/>
        </authorList>
    </citation>
    <scope>NUCLEOTIDE SEQUENCE [LARGE SCALE GENOMIC DNA]</scope>
</reference>
<protein>
    <recommendedName>
        <fullName evidence="5">Gamma-tubulin complex component</fullName>
    </recommendedName>
</protein>
<dbReference type="GO" id="GO:0000930">
    <property type="term" value="C:gamma-tubulin complex"/>
    <property type="evidence" value="ECO:0007669"/>
    <property type="project" value="TreeGrafter"/>
</dbReference>
<feature type="domain" description="Gamma tubulin complex component C-terminal" evidence="6">
    <location>
        <begin position="2"/>
        <end position="129"/>
    </location>
</feature>
<accession>A0AAV4SAE6</accession>
<evidence type="ECO:0000256" key="5">
    <source>
        <dbReference type="RuleBase" id="RU363050"/>
    </source>
</evidence>
<evidence type="ECO:0000313" key="8">
    <source>
        <dbReference type="Proteomes" id="UP001054945"/>
    </source>
</evidence>
<evidence type="ECO:0000313" key="7">
    <source>
        <dbReference type="EMBL" id="GIY30151.1"/>
    </source>
</evidence>
<comment type="subcellular location">
    <subcellularLocation>
        <location evidence="5">Cytoplasm</location>
        <location evidence="5">Cytoskeleton</location>
        <location evidence="5">Microtubule organizing center</location>
    </subcellularLocation>
</comment>
<dbReference type="GO" id="GO:0007020">
    <property type="term" value="P:microtubule nucleation"/>
    <property type="evidence" value="ECO:0007669"/>
    <property type="project" value="InterPro"/>
</dbReference>
<evidence type="ECO:0000256" key="3">
    <source>
        <dbReference type="ARBA" id="ARBA00022701"/>
    </source>
</evidence>
<dbReference type="EMBL" id="BPLR01009177">
    <property type="protein sequence ID" value="GIY30151.1"/>
    <property type="molecule type" value="Genomic_DNA"/>
</dbReference>
<dbReference type="GO" id="GO:0043015">
    <property type="term" value="F:gamma-tubulin binding"/>
    <property type="evidence" value="ECO:0007669"/>
    <property type="project" value="InterPro"/>
</dbReference>
<dbReference type="AlphaFoldDB" id="A0AAV4SAE6"/>
<gene>
    <name evidence="7" type="primary">Tubgcp5</name>
    <name evidence="7" type="ORF">CEXT_258941</name>
</gene>
<dbReference type="InterPro" id="IPR007259">
    <property type="entry name" value="GCP"/>
</dbReference>
<dbReference type="GO" id="GO:0051321">
    <property type="term" value="P:meiotic cell cycle"/>
    <property type="evidence" value="ECO:0007669"/>
    <property type="project" value="TreeGrafter"/>
</dbReference>
<keyword evidence="3 5" id="KW-0493">Microtubule</keyword>
<dbReference type="GO" id="GO:0000922">
    <property type="term" value="C:spindle pole"/>
    <property type="evidence" value="ECO:0007669"/>
    <property type="project" value="InterPro"/>
</dbReference>
<dbReference type="GO" id="GO:0051225">
    <property type="term" value="P:spindle assembly"/>
    <property type="evidence" value="ECO:0007669"/>
    <property type="project" value="TreeGrafter"/>
</dbReference>
<keyword evidence="4 5" id="KW-0206">Cytoskeleton</keyword>
<evidence type="ECO:0000256" key="1">
    <source>
        <dbReference type="ARBA" id="ARBA00010337"/>
    </source>
</evidence>
<comment type="caution">
    <text evidence="7">The sequence shown here is derived from an EMBL/GenBank/DDBJ whole genome shotgun (WGS) entry which is preliminary data.</text>
</comment>
<evidence type="ECO:0000259" key="6">
    <source>
        <dbReference type="Pfam" id="PF04130"/>
    </source>
</evidence>
<organism evidence="7 8">
    <name type="scientific">Caerostris extrusa</name>
    <name type="common">Bark spider</name>
    <name type="synonym">Caerostris bankana</name>
    <dbReference type="NCBI Taxonomy" id="172846"/>
    <lineage>
        <taxon>Eukaryota</taxon>
        <taxon>Metazoa</taxon>
        <taxon>Ecdysozoa</taxon>
        <taxon>Arthropoda</taxon>
        <taxon>Chelicerata</taxon>
        <taxon>Arachnida</taxon>
        <taxon>Araneae</taxon>
        <taxon>Araneomorphae</taxon>
        <taxon>Entelegynae</taxon>
        <taxon>Araneoidea</taxon>
        <taxon>Araneidae</taxon>
        <taxon>Caerostris</taxon>
    </lineage>
</organism>
<dbReference type="PANTHER" id="PTHR19302:SF33">
    <property type="entry name" value="GAMMA-TUBULIN COMPLEX COMPONENT 5"/>
    <property type="match status" value="1"/>
</dbReference>
<name>A0AAV4SAE6_CAEEX</name>
<dbReference type="InterPro" id="IPR040457">
    <property type="entry name" value="GCP_C"/>
</dbReference>
<comment type="similarity">
    <text evidence="1 5">Belongs to the TUBGCP family.</text>
</comment>
<evidence type="ECO:0000256" key="4">
    <source>
        <dbReference type="ARBA" id="ARBA00023212"/>
    </source>
</evidence>
<dbReference type="GO" id="GO:0031122">
    <property type="term" value="P:cytoplasmic microtubule organization"/>
    <property type="evidence" value="ECO:0007669"/>
    <property type="project" value="TreeGrafter"/>
</dbReference>
<evidence type="ECO:0000256" key="2">
    <source>
        <dbReference type="ARBA" id="ARBA00022490"/>
    </source>
</evidence>
<keyword evidence="2 5" id="KW-0963">Cytoplasm</keyword>
<dbReference type="Gene3D" id="1.20.120.1900">
    <property type="entry name" value="Gamma-tubulin complex, C-terminal domain"/>
    <property type="match status" value="1"/>
</dbReference>